<dbReference type="Proteomes" id="UP001383192">
    <property type="component" value="Unassembled WGS sequence"/>
</dbReference>
<dbReference type="AlphaFoldDB" id="A0AAW0D587"/>
<dbReference type="EMBL" id="JAYKXP010000023">
    <property type="protein sequence ID" value="KAK7045864.1"/>
    <property type="molecule type" value="Genomic_DNA"/>
</dbReference>
<organism evidence="1 2">
    <name type="scientific">Paramarasmius palmivorus</name>
    <dbReference type="NCBI Taxonomy" id="297713"/>
    <lineage>
        <taxon>Eukaryota</taxon>
        <taxon>Fungi</taxon>
        <taxon>Dikarya</taxon>
        <taxon>Basidiomycota</taxon>
        <taxon>Agaricomycotina</taxon>
        <taxon>Agaricomycetes</taxon>
        <taxon>Agaricomycetidae</taxon>
        <taxon>Agaricales</taxon>
        <taxon>Marasmiineae</taxon>
        <taxon>Marasmiaceae</taxon>
        <taxon>Paramarasmius</taxon>
    </lineage>
</organism>
<proteinExistence type="predicted"/>
<accession>A0AAW0D587</accession>
<evidence type="ECO:0000313" key="2">
    <source>
        <dbReference type="Proteomes" id="UP001383192"/>
    </source>
</evidence>
<gene>
    <name evidence="1" type="ORF">VNI00_007289</name>
</gene>
<name>A0AAW0D587_9AGAR</name>
<sequence>MTVHGDVIISCGRETAVVERTMYDQFREVILGDIIMIKELYSQEFSQYDWKWKNGSIIARHRSHRGRRTIYSVAIMDKNVTFTAMKYKGEDSFSAWKDDFRFFSRTRTPDTFQLFALNKDVPLLIFHGDMVPLAHFYKPQFWSSLYLSQLIPAKGWVEQKVWIDSRGNLCTGPLGPSVDVEGGVFYRKSILGLPEEASTLMERNQGLLRFKVDLNEPPIGGPIVIFDVQIPFREVWLSQASSIFNALEISQNKHDYFIVTEPSSLLTALRFERHHSNGAFSMRRDIEPDQPKQSYVYLFVRPYPVSILAGKAWHLNPCYWSYDESGKSEMSAKEYKRLDLPRVVADPWSTPRICAWSDEVYKAIRDWQVERGFDPISSDWAKSMGYPEMEIIGPTRDVRFEDPEDELNIPGAWID</sequence>
<comment type="caution">
    <text evidence="1">The sequence shown here is derived from an EMBL/GenBank/DDBJ whole genome shotgun (WGS) entry which is preliminary data.</text>
</comment>
<protein>
    <submittedName>
        <fullName evidence="1">Uncharacterized protein</fullName>
    </submittedName>
</protein>
<keyword evidence="2" id="KW-1185">Reference proteome</keyword>
<reference evidence="1 2" key="1">
    <citation type="submission" date="2024-01" db="EMBL/GenBank/DDBJ databases">
        <title>A draft genome for a cacao thread blight-causing isolate of Paramarasmius palmivorus.</title>
        <authorList>
            <person name="Baruah I.K."/>
            <person name="Bukari Y."/>
            <person name="Amoako-Attah I."/>
            <person name="Meinhardt L.W."/>
            <person name="Bailey B.A."/>
            <person name="Cohen S.P."/>
        </authorList>
    </citation>
    <scope>NUCLEOTIDE SEQUENCE [LARGE SCALE GENOMIC DNA]</scope>
    <source>
        <strain evidence="1 2">GH-12</strain>
    </source>
</reference>
<evidence type="ECO:0000313" key="1">
    <source>
        <dbReference type="EMBL" id="KAK7045864.1"/>
    </source>
</evidence>